<keyword evidence="1" id="KW-0285">Flavoprotein</keyword>
<reference evidence="4 5" key="1">
    <citation type="submission" date="2021-07" db="EMBL/GenBank/DDBJ databases">
        <title>Whole Genome Sequence of Nocardia Iowensis.</title>
        <authorList>
            <person name="Lamm A."/>
            <person name="Collins-Fairclough A.M."/>
            <person name="Bunk B."/>
            <person name="Sproer C."/>
        </authorList>
    </citation>
    <scope>NUCLEOTIDE SEQUENCE [LARGE SCALE GENOMIC DNA]</scope>
    <source>
        <strain evidence="4 5">NRRL 5646</strain>
    </source>
</reference>
<organism evidence="4 5">
    <name type="scientific">Nocardia iowensis</name>
    <dbReference type="NCBI Taxonomy" id="204891"/>
    <lineage>
        <taxon>Bacteria</taxon>
        <taxon>Bacillati</taxon>
        <taxon>Actinomycetota</taxon>
        <taxon>Actinomycetes</taxon>
        <taxon>Mycobacteriales</taxon>
        <taxon>Nocardiaceae</taxon>
        <taxon>Nocardia</taxon>
    </lineage>
</organism>
<keyword evidence="4" id="KW-0503">Monooxygenase</keyword>
<sequence length="329" mass="33603">MTSTGVESLGGLATAWSRGMGLRVPLVNAPMGGVAGGRFAAAVTAAGGLGMIGMGSAGSARALERELHHLRGVRGPFGIGLVDWVVAAEPELFELAMAAAPALISVSFGTDLSWVDRVRDAGIRTATQVYNVDEARRAEDAGIDVVVARGAEGGGHGAAEMATLPLLDAVIGAVSIPVLAAGGIASPASLAGILVAGASGAWLGTSLAACSESLLTDDARRALLAAEGTETIVTRAFDVGMELPWPARYSARVLRNEFADRWTGRERRLSGDRQAKQALATALAAADPKVVPVDAGEGVGLVTRVQPVGEAIEELCVGAARLLDDRKPR</sequence>
<accession>A0ABX8RZJ7</accession>
<evidence type="ECO:0000256" key="2">
    <source>
        <dbReference type="ARBA" id="ARBA00022643"/>
    </source>
</evidence>
<dbReference type="CDD" id="cd04730">
    <property type="entry name" value="NPD_like"/>
    <property type="match status" value="1"/>
</dbReference>
<keyword evidence="5" id="KW-1185">Reference proteome</keyword>
<dbReference type="InterPro" id="IPR004136">
    <property type="entry name" value="NMO"/>
</dbReference>
<dbReference type="Pfam" id="PF03060">
    <property type="entry name" value="NMO"/>
    <property type="match status" value="2"/>
</dbReference>
<evidence type="ECO:0000313" key="5">
    <source>
        <dbReference type="Proteomes" id="UP000694257"/>
    </source>
</evidence>
<dbReference type="EMBL" id="CP078145">
    <property type="protein sequence ID" value="QXN94264.1"/>
    <property type="molecule type" value="Genomic_DNA"/>
</dbReference>
<evidence type="ECO:0000256" key="1">
    <source>
        <dbReference type="ARBA" id="ARBA00022630"/>
    </source>
</evidence>
<evidence type="ECO:0000256" key="3">
    <source>
        <dbReference type="ARBA" id="ARBA00023002"/>
    </source>
</evidence>
<dbReference type="GO" id="GO:0004497">
    <property type="term" value="F:monooxygenase activity"/>
    <property type="evidence" value="ECO:0007669"/>
    <property type="project" value="UniProtKB-KW"/>
</dbReference>
<evidence type="ECO:0000313" key="4">
    <source>
        <dbReference type="EMBL" id="QXN94264.1"/>
    </source>
</evidence>
<gene>
    <name evidence="4" type="ORF">KV110_15100</name>
</gene>
<name>A0ABX8RZJ7_NOCIO</name>
<protein>
    <submittedName>
        <fullName evidence="4">Nitronate monooxygenase</fullName>
    </submittedName>
</protein>
<proteinExistence type="predicted"/>
<keyword evidence="3" id="KW-0560">Oxidoreductase</keyword>
<dbReference type="PANTHER" id="PTHR32332">
    <property type="entry name" value="2-NITROPROPANE DIOXYGENASE"/>
    <property type="match status" value="1"/>
</dbReference>
<dbReference type="Proteomes" id="UP000694257">
    <property type="component" value="Chromosome"/>
</dbReference>
<dbReference type="PANTHER" id="PTHR32332:SF31">
    <property type="entry name" value="2-NITROPROPANE DIOXYGENASE FAMILY, PUTATIVE (AFU_ORTHOLOGUE AFUA_2G09850)-RELATED"/>
    <property type="match status" value="1"/>
</dbReference>
<keyword evidence="2" id="KW-0288">FMN</keyword>
<dbReference type="RefSeq" id="WP_218476755.1">
    <property type="nucleotide sequence ID" value="NZ_BAABJN010000018.1"/>
</dbReference>